<gene>
    <name evidence="8" type="ORF">N799_12605</name>
</gene>
<feature type="domain" description="Peptidase S8/S53" evidence="7">
    <location>
        <begin position="174"/>
        <end position="408"/>
    </location>
</feature>
<evidence type="ECO:0000256" key="5">
    <source>
        <dbReference type="PROSITE-ProRule" id="PRU01240"/>
    </source>
</evidence>
<feature type="signal peptide" evidence="6">
    <location>
        <begin position="1"/>
        <end position="19"/>
    </location>
</feature>
<evidence type="ECO:0000256" key="3">
    <source>
        <dbReference type="ARBA" id="ARBA00022801"/>
    </source>
</evidence>
<dbReference type="InterPro" id="IPR023827">
    <property type="entry name" value="Peptidase_S8_Asp-AS"/>
</dbReference>
<keyword evidence="6" id="KW-0732">Signal</keyword>
<dbReference type="InterPro" id="IPR050131">
    <property type="entry name" value="Peptidase_S8_subtilisin-like"/>
</dbReference>
<dbReference type="STRING" id="913325.N799_12605"/>
<evidence type="ECO:0000256" key="1">
    <source>
        <dbReference type="ARBA" id="ARBA00011073"/>
    </source>
</evidence>
<evidence type="ECO:0000256" key="6">
    <source>
        <dbReference type="SAM" id="SignalP"/>
    </source>
</evidence>
<evidence type="ECO:0000313" key="8">
    <source>
        <dbReference type="EMBL" id="KGM57034.1"/>
    </source>
</evidence>
<dbReference type="CDD" id="cd05561">
    <property type="entry name" value="Peptidases_S8_4"/>
    <property type="match status" value="1"/>
</dbReference>
<evidence type="ECO:0000256" key="4">
    <source>
        <dbReference type="ARBA" id="ARBA00022825"/>
    </source>
</evidence>
<dbReference type="EMBL" id="AVPT01000006">
    <property type="protein sequence ID" value="KGM57034.1"/>
    <property type="molecule type" value="Genomic_DNA"/>
</dbReference>
<keyword evidence="9" id="KW-1185">Reference proteome</keyword>
<dbReference type="eggNOG" id="COG1404">
    <property type="taxonomic scope" value="Bacteria"/>
</dbReference>
<dbReference type="Pfam" id="PF00082">
    <property type="entry name" value="Peptidase_S8"/>
    <property type="match status" value="1"/>
</dbReference>
<feature type="active site" description="Charge relay system" evidence="5">
    <location>
        <position position="360"/>
    </location>
</feature>
<feature type="chain" id="PRO_5001969422" description="Peptidase S8/S53 domain-containing protein" evidence="6">
    <location>
        <begin position="20"/>
        <end position="422"/>
    </location>
</feature>
<dbReference type="Gene3D" id="3.40.50.200">
    <property type="entry name" value="Peptidase S8/S53 domain"/>
    <property type="match status" value="1"/>
</dbReference>
<dbReference type="Proteomes" id="UP000029989">
    <property type="component" value="Unassembled WGS sequence"/>
</dbReference>
<keyword evidence="4 5" id="KW-0720">Serine protease</keyword>
<dbReference type="PROSITE" id="PS51892">
    <property type="entry name" value="SUBTILASE"/>
    <property type="match status" value="1"/>
</dbReference>
<feature type="active site" description="Charge relay system" evidence="5">
    <location>
        <position position="212"/>
    </location>
</feature>
<evidence type="ECO:0000313" key="9">
    <source>
        <dbReference type="Proteomes" id="UP000029989"/>
    </source>
</evidence>
<dbReference type="InterPro" id="IPR036852">
    <property type="entry name" value="Peptidase_S8/S53_dom_sf"/>
</dbReference>
<dbReference type="InterPro" id="IPR000209">
    <property type="entry name" value="Peptidase_S8/S53_dom"/>
</dbReference>
<proteinExistence type="inferred from homology"/>
<feature type="active site" description="Charge relay system" evidence="5">
    <location>
        <position position="183"/>
    </location>
</feature>
<sequence length="422" mass="42862">MLRPVLPLLLCLLAWPAQAQLAGLPGGGLPTTLPQVRDTVQRLPRTVRDTIQAVPVRTPTVEQLLRRHPARVELDPAGAPVVRSEVVAIDPAAAALELARDAGFDVGRTRSLEPLGLRLVVLRAPDGLGTAAALEQLRRLDPAGTYDFNHLYFGSGAVGTGTGAAAGTDVAATGGGVRVGLVDSGVDAGHPAMAGVDVRHWGCDGRVVPDGHGTAVASLLVGGEDGGDGGTLFAADIYCGQPAGGAADGFAEAMAWLAQQDVGVINISLVGPHNALVQRATAALAARGHVLVAAVGNDGPASPPLFPAAYPGVIGVTAVDPRGRALPEAVRGAQVDFAARGSQVRAARSGGGWTTVRGTSFAAPLVARAAAHGLGRRDEAVARKVRERLAVTARDLGEDGRDDTYGFGLVEARPAVAAGGSR</sequence>
<keyword evidence="2 5" id="KW-0645">Protease</keyword>
<dbReference type="PANTHER" id="PTHR43806:SF11">
    <property type="entry name" value="CEREVISIN-RELATED"/>
    <property type="match status" value="1"/>
</dbReference>
<dbReference type="GO" id="GO:0004252">
    <property type="term" value="F:serine-type endopeptidase activity"/>
    <property type="evidence" value="ECO:0007669"/>
    <property type="project" value="UniProtKB-UniRule"/>
</dbReference>
<dbReference type="SUPFAM" id="SSF52743">
    <property type="entry name" value="Subtilisin-like"/>
    <property type="match status" value="1"/>
</dbReference>
<dbReference type="InterPro" id="IPR015500">
    <property type="entry name" value="Peptidase_S8_subtilisin-rel"/>
</dbReference>
<evidence type="ECO:0000259" key="7">
    <source>
        <dbReference type="Pfam" id="PF00082"/>
    </source>
</evidence>
<evidence type="ECO:0000256" key="2">
    <source>
        <dbReference type="ARBA" id="ARBA00022670"/>
    </source>
</evidence>
<dbReference type="AlphaFoldDB" id="A0A0A0F2J7"/>
<protein>
    <recommendedName>
        <fullName evidence="7">Peptidase S8/S53 domain-containing protein</fullName>
    </recommendedName>
</protein>
<reference evidence="8 9" key="1">
    <citation type="journal article" date="2015" name="Stand. Genomic Sci.">
        <title>Genomic information of the arsenic-resistant bacterium Lysobacter arseniciresistens type strain ZS79(T) and comparison of Lysobacter draft genomes.</title>
        <authorList>
            <person name="Liu L."/>
            <person name="Zhang S."/>
            <person name="Luo M."/>
            <person name="Wang G."/>
        </authorList>
    </citation>
    <scope>NUCLEOTIDE SEQUENCE [LARGE SCALE GENOMIC DNA]</scope>
    <source>
        <strain evidence="8 9">ZS79</strain>
    </source>
</reference>
<dbReference type="GO" id="GO:0006508">
    <property type="term" value="P:proteolysis"/>
    <property type="evidence" value="ECO:0007669"/>
    <property type="project" value="UniProtKB-KW"/>
</dbReference>
<keyword evidence="3 5" id="KW-0378">Hydrolase</keyword>
<dbReference type="PRINTS" id="PR00723">
    <property type="entry name" value="SUBTILISIN"/>
</dbReference>
<organism evidence="8 9">
    <name type="scientific">Lysobacter arseniciresistens ZS79</name>
    <dbReference type="NCBI Taxonomy" id="913325"/>
    <lineage>
        <taxon>Bacteria</taxon>
        <taxon>Pseudomonadati</taxon>
        <taxon>Pseudomonadota</taxon>
        <taxon>Gammaproteobacteria</taxon>
        <taxon>Lysobacterales</taxon>
        <taxon>Lysobacteraceae</taxon>
        <taxon>Novilysobacter</taxon>
    </lineage>
</organism>
<dbReference type="PROSITE" id="PS00136">
    <property type="entry name" value="SUBTILASE_ASP"/>
    <property type="match status" value="1"/>
</dbReference>
<dbReference type="PANTHER" id="PTHR43806">
    <property type="entry name" value="PEPTIDASE S8"/>
    <property type="match status" value="1"/>
</dbReference>
<accession>A0A0A0F2J7</accession>
<comment type="similarity">
    <text evidence="1 5">Belongs to the peptidase S8 family.</text>
</comment>
<comment type="caution">
    <text evidence="8">The sequence shown here is derived from an EMBL/GenBank/DDBJ whole genome shotgun (WGS) entry which is preliminary data.</text>
</comment>
<name>A0A0A0F2J7_9GAMM</name>